<dbReference type="InterPro" id="IPR008914">
    <property type="entry name" value="PEBP"/>
</dbReference>
<dbReference type="Proteomes" id="UP000838412">
    <property type="component" value="Chromosome 3"/>
</dbReference>
<organism evidence="2 3">
    <name type="scientific">Branchiostoma lanceolatum</name>
    <name type="common">Common lancelet</name>
    <name type="synonym">Amphioxus lanceolatum</name>
    <dbReference type="NCBI Taxonomy" id="7740"/>
    <lineage>
        <taxon>Eukaryota</taxon>
        <taxon>Metazoa</taxon>
        <taxon>Chordata</taxon>
        <taxon>Cephalochordata</taxon>
        <taxon>Leptocardii</taxon>
        <taxon>Amphioxiformes</taxon>
        <taxon>Branchiostomatidae</taxon>
        <taxon>Branchiostoma</taxon>
    </lineage>
</organism>
<dbReference type="AlphaFoldDB" id="A0A8K0EN37"/>
<dbReference type="Gene3D" id="3.90.280.10">
    <property type="entry name" value="PEBP-like"/>
    <property type="match status" value="1"/>
</dbReference>
<protein>
    <submittedName>
        <fullName evidence="2">PEBP4 protein</fullName>
    </submittedName>
</protein>
<keyword evidence="1" id="KW-0732">Signal</keyword>
<keyword evidence="3" id="KW-1185">Reference proteome</keyword>
<feature type="chain" id="PRO_5035425179" evidence="1">
    <location>
        <begin position="29"/>
        <end position="219"/>
    </location>
</feature>
<sequence>MASKLKLTVGVCFVTFVTLLYFVTPGESQEGEDVLKDQRGIDQAVCSQGEDKILTVQYDFMNGPVLCGQDVPLGLFHSRPPSVKYEHAEKGSRYLLAMVDPDAPSAKNPQMKYWRHWLVTFISGDDLQKGIRSKDWGSTGFGNILTTYEPPTPPPGSGRHRYQFLLFLEPPTHPIILTQEQQKHRGKFDLQAFLLEMKFETLVAATEFVTENAGDRDEL</sequence>
<reference evidence="2" key="1">
    <citation type="submission" date="2022-01" db="EMBL/GenBank/DDBJ databases">
        <authorList>
            <person name="Braso-Vives M."/>
        </authorList>
    </citation>
    <scope>NUCLEOTIDE SEQUENCE</scope>
</reference>
<dbReference type="PANTHER" id="PTHR11362">
    <property type="entry name" value="PHOSPHATIDYLETHANOLAMINE-BINDING PROTEIN"/>
    <property type="match status" value="1"/>
</dbReference>
<accession>A0A8K0EN37</accession>
<proteinExistence type="predicted"/>
<dbReference type="EMBL" id="OV696688">
    <property type="protein sequence ID" value="CAH1258077.1"/>
    <property type="molecule type" value="Genomic_DNA"/>
</dbReference>
<evidence type="ECO:0000313" key="2">
    <source>
        <dbReference type="EMBL" id="CAH1258077.1"/>
    </source>
</evidence>
<gene>
    <name evidence="2" type="primary">PEBP4</name>
    <name evidence="2" type="ORF">BLAG_LOCUS15774</name>
</gene>
<dbReference type="InterPro" id="IPR036610">
    <property type="entry name" value="PEBP-like_sf"/>
</dbReference>
<evidence type="ECO:0000313" key="3">
    <source>
        <dbReference type="Proteomes" id="UP000838412"/>
    </source>
</evidence>
<name>A0A8K0EN37_BRALA</name>
<evidence type="ECO:0000256" key="1">
    <source>
        <dbReference type="SAM" id="SignalP"/>
    </source>
</evidence>
<dbReference type="SUPFAM" id="SSF49777">
    <property type="entry name" value="PEBP-like"/>
    <property type="match status" value="1"/>
</dbReference>
<dbReference type="CDD" id="cd00866">
    <property type="entry name" value="PEBP_euk"/>
    <property type="match status" value="1"/>
</dbReference>
<feature type="signal peptide" evidence="1">
    <location>
        <begin position="1"/>
        <end position="28"/>
    </location>
</feature>
<dbReference type="InterPro" id="IPR035810">
    <property type="entry name" value="PEBP_euk"/>
</dbReference>
<dbReference type="OrthoDB" id="3694230at2759"/>
<dbReference type="Pfam" id="PF01161">
    <property type="entry name" value="PBP"/>
    <property type="match status" value="1"/>
</dbReference>
<dbReference type="PANTHER" id="PTHR11362:SF82">
    <property type="entry name" value="PHOSPHATIDYLETHANOLAMINE-BINDING PROTEIN 4"/>
    <property type="match status" value="1"/>
</dbReference>